<dbReference type="InterPro" id="IPR050397">
    <property type="entry name" value="Env_Response_Regulators"/>
</dbReference>
<keyword evidence="3" id="KW-1185">Reference proteome</keyword>
<evidence type="ECO:0000259" key="1">
    <source>
        <dbReference type="PROSITE" id="PS50042"/>
    </source>
</evidence>
<dbReference type="GO" id="GO:0003700">
    <property type="term" value="F:DNA-binding transcription factor activity"/>
    <property type="evidence" value="ECO:0007669"/>
    <property type="project" value="TreeGrafter"/>
</dbReference>
<accession>A0A3N5XY94</accession>
<name>A0A3N5XY94_9ALTE</name>
<dbReference type="Gene3D" id="2.60.120.10">
    <property type="entry name" value="Jelly Rolls"/>
    <property type="match status" value="1"/>
</dbReference>
<feature type="domain" description="Cyclic nucleotide-binding" evidence="1">
    <location>
        <begin position="5"/>
        <end position="104"/>
    </location>
</feature>
<reference evidence="2 3" key="1">
    <citation type="submission" date="2018-11" db="EMBL/GenBank/DDBJ databases">
        <authorList>
            <person name="Ye M.-Q."/>
            <person name="Du Z.-J."/>
        </authorList>
    </citation>
    <scope>NUCLEOTIDE SEQUENCE [LARGE SCALE GENOMIC DNA]</scope>
    <source>
        <strain evidence="2 3">U0105</strain>
    </source>
</reference>
<sequence>MHHSALYRLPQPLINAMETFAPTVHYLTGEVIHVRGEHKPGLSIVKSGTVRVGNYGKDGRYCMTRLLHAGETFGEFTLFATLPRTHNAEAASNSEVIQLDKTLFDVFCKEHPELTAWMLRSLAVKLHDSLEMLDDVRRLPLHVRAAKTLLSLARQSNMTRVIIKQNELSDVLGVTVLSAHQSLKKLTSIGLITIGYGYIDIVSLETIETWTEEQASITAV</sequence>
<dbReference type="InterPro" id="IPR018490">
    <property type="entry name" value="cNMP-bd_dom_sf"/>
</dbReference>
<dbReference type="InterPro" id="IPR000595">
    <property type="entry name" value="cNMP-bd_dom"/>
</dbReference>
<gene>
    <name evidence="2" type="ORF">DRW07_18205</name>
</gene>
<dbReference type="SUPFAM" id="SSF46785">
    <property type="entry name" value="Winged helix' DNA-binding domain"/>
    <property type="match status" value="1"/>
</dbReference>
<proteinExistence type="predicted"/>
<dbReference type="EMBL" id="RPOK01000007">
    <property type="protein sequence ID" value="RPJ64856.1"/>
    <property type="molecule type" value="Genomic_DNA"/>
</dbReference>
<dbReference type="PANTHER" id="PTHR24567">
    <property type="entry name" value="CRP FAMILY TRANSCRIPTIONAL REGULATORY PROTEIN"/>
    <property type="match status" value="1"/>
</dbReference>
<dbReference type="AlphaFoldDB" id="A0A3N5XY94"/>
<dbReference type="InterPro" id="IPR036388">
    <property type="entry name" value="WH-like_DNA-bd_sf"/>
</dbReference>
<dbReference type="SMART" id="SM00100">
    <property type="entry name" value="cNMP"/>
    <property type="match status" value="1"/>
</dbReference>
<dbReference type="OrthoDB" id="61906at2"/>
<protein>
    <submittedName>
        <fullName evidence="2">Crp/Fnr family transcriptional regulator</fullName>
    </submittedName>
</protein>
<dbReference type="InterPro" id="IPR014710">
    <property type="entry name" value="RmlC-like_jellyroll"/>
</dbReference>
<dbReference type="InterPro" id="IPR036390">
    <property type="entry name" value="WH_DNA-bd_sf"/>
</dbReference>
<dbReference type="PROSITE" id="PS50042">
    <property type="entry name" value="CNMP_BINDING_3"/>
    <property type="match status" value="1"/>
</dbReference>
<organism evidence="2 3">
    <name type="scientific">Alteromonas sediminis</name>
    <dbReference type="NCBI Taxonomy" id="2259342"/>
    <lineage>
        <taxon>Bacteria</taxon>
        <taxon>Pseudomonadati</taxon>
        <taxon>Pseudomonadota</taxon>
        <taxon>Gammaproteobacteria</taxon>
        <taxon>Alteromonadales</taxon>
        <taxon>Alteromonadaceae</taxon>
        <taxon>Alteromonas/Salinimonas group</taxon>
        <taxon>Alteromonas</taxon>
    </lineage>
</organism>
<dbReference type="SUPFAM" id="SSF51206">
    <property type="entry name" value="cAMP-binding domain-like"/>
    <property type="match status" value="1"/>
</dbReference>
<comment type="caution">
    <text evidence="2">The sequence shown here is derived from an EMBL/GenBank/DDBJ whole genome shotgun (WGS) entry which is preliminary data.</text>
</comment>
<dbReference type="Gene3D" id="1.10.10.10">
    <property type="entry name" value="Winged helix-like DNA-binding domain superfamily/Winged helix DNA-binding domain"/>
    <property type="match status" value="1"/>
</dbReference>
<evidence type="ECO:0000313" key="2">
    <source>
        <dbReference type="EMBL" id="RPJ64856.1"/>
    </source>
</evidence>
<dbReference type="CDD" id="cd00038">
    <property type="entry name" value="CAP_ED"/>
    <property type="match status" value="1"/>
</dbReference>
<evidence type="ECO:0000313" key="3">
    <source>
        <dbReference type="Proteomes" id="UP000275281"/>
    </source>
</evidence>
<dbReference type="GO" id="GO:0005829">
    <property type="term" value="C:cytosol"/>
    <property type="evidence" value="ECO:0007669"/>
    <property type="project" value="TreeGrafter"/>
</dbReference>
<dbReference type="Pfam" id="PF00027">
    <property type="entry name" value="cNMP_binding"/>
    <property type="match status" value="1"/>
</dbReference>
<dbReference type="PANTHER" id="PTHR24567:SF26">
    <property type="entry name" value="REGULATORY PROTEIN YEIL"/>
    <property type="match status" value="1"/>
</dbReference>
<dbReference type="Proteomes" id="UP000275281">
    <property type="component" value="Unassembled WGS sequence"/>
</dbReference>